<keyword evidence="7" id="KW-1185">Reference proteome</keyword>
<dbReference type="InterPro" id="IPR050857">
    <property type="entry name" value="D-2-hydroxyacid_DH"/>
</dbReference>
<keyword evidence="3" id="KW-0520">NAD</keyword>
<evidence type="ECO:0000256" key="3">
    <source>
        <dbReference type="ARBA" id="ARBA00023027"/>
    </source>
</evidence>
<evidence type="ECO:0000256" key="2">
    <source>
        <dbReference type="ARBA" id="ARBA00023002"/>
    </source>
</evidence>
<evidence type="ECO:0000313" key="6">
    <source>
        <dbReference type="EMBL" id="MCB5178385.1"/>
    </source>
</evidence>
<dbReference type="Gene3D" id="3.40.50.720">
    <property type="entry name" value="NAD(P)-binding Rossmann-like Domain"/>
    <property type="match status" value="2"/>
</dbReference>
<dbReference type="SMART" id="SM00997">
    <property type="entry name" value="AdoHcyase_NAD"/>
    <property type="match status" value="1"/>
</dbReference>
<evidence type="ECO:0000259" key="5">
    <source>
        <dbReference type="SMART" id="SM00997"/>
    </source>
</evidence>
<dbReference type="Proteomes" id="UP001199054">
    <property type="component" value="Unassembled WGS sequence"/>
</dbReference>
<dbReference type="SUPFAM" id="SSF51735">
    <property type="entry name" value="NAD(P)-binding Rossmann-fold domains"/>
    <property type="match status" value="1"/>
</dbReference>
<dbReference type="CDD" id="cd12173">
    <property type="entry name" value="PGDH_4"/>
    <property type="match status" value="1"/>
</dbReference>
<dbReference type="PANTHER" id="PTHR42789">
    <property type="entry name" value="D-ISOMER SPECIFIC 2-HYDROXYACID DEHYDROGENASE FAMILY PROTEIN (AFU_ORTHOLOGUE AFUA_6G10090)"/>
    <property type="match status" value="1"/>
</dbReference>
<dbReference type="InterPro" id="IPR036291">
    <property type="entry name" value="NAD(P)-bd_dom_sf"/>
</dbReference>
<gene>
    <name evidence="6" type="ORF">LG632_03150</name>
</gene>
<name>A0ABS8B1B5_9ACTN</name>
<dbReference type="InterPro" id="IPR006140">
    <property type="entry name" value="D-isomer_DH_NAD-bd"/>
</dbReference>
<evidence type="ECO:0000256" key="4">
    <source>
        <dbReference type="RuleBase" id="RU003719"/>
    </source>
</evidence>
<accession>A0ABS8B1B5</accession>
<dbReference type="RefSeq" id="WP_226724908.1">
    <property type="nucleotide sequence ID" value="NZ_JAJAUY010000007.1"/>
</dbReference>
<dbReference type="PANTHER" id="PTHR42789:SF1">
    <property type="entry name" value="D-ISOMER SPECIFIC 2-HYDROXYACID DEHYDROGENASE FAMILY PROTEIN (AFU_ORTHOLOGUE AFUA_6G10090)"/>
    <property type="match status" value="1"/>
</dbReference>
<dbReference type="SUPFAM" id="SSF52283">
    <property type="entry name" value="Formate/glycerate dehydrogenase catalytic domain-like"/>
    <property type="match status" value="1"/>
</dbReference>
<reference evidence="6 7" key="1">
    <citation type="submission" date="2021-10" db="EMBL/GenBank/DDBJ databases">
        <title>Streptomyces sp. strain SMC 277, a novel streptomycete isolated from soil.</title>
        <authorList>
            <person name="Chanama M."/>
        </authorList>
    </citation>
    <scope>NUCLEOTIDE SEQUENCE [LARGE SCALE GENOMIC DNA]</scope>
    <source>
        <strain evidence="6 7">SMC 277</strain>
    </source>
</reference>
<evidence type="ECO:0000313" key="7">
    <source>
        <dbReference type="Proteomes" id="UP001199054"/>
    </source>
</evidence>
<dbReference type="InterPro" id="IPR006139">
    <property type="entry name" value="D-isomer_2_OHA_DH_cat_dom"/>
</dbReference>
<dbReference type="InterPro" id="IPR015878">
    <property type="entry name" value="Ado_hCys_hydrolase_NAD-bd"/>
</dbReference>
<keyword evidence="2 4" id="KW-0560">Oxidoreductase</keyword>
<evidence type="ECO:0000256" key="1">
    <source>
        <dbReference type="ARBA" id="ARBA00005854"/>
    </source>
</evidence>
<comment type="caution">
    <text evidence="6">The sequence shown here is derived from an EMBL/GenBank/DDBJ whole genome shotgun (WGS) entry which is preliminary data.</text>
</comment>
<dbReference type="EMBL" id="JAJAUY010000007">
    <property type="protein sequence ID" value="MCB5178385.1"/>
    <property type="molecule type" value="Genomic_DNA"/>
</dbReference>
<proteinExistence type="inferred from homology"/>
<comment type="similarity">
    <text evidence="1 4">Belongs to the D-isomer specific 2-hydroxyacid dehydrogenase family.</text>
</comment>
<sequence>MARVLMVDPIHPEALADLRRRYQVELSPRPAPEQLVRLARTADALVLRAGVRVTEEVIAAAPRLRAVIRAGVGLDNIDLAAAARAGVEVRNVPGGSSDAVAELALGLMLAVCRRIVVGDRHTRSTVWHKQGLLGCELRGKTLGLVGFGGIGSRIASLAQGFGMDVVVAVARPGEDRARQLAARGIRLVPLAELLPAADVVCLSVPLTAGTRNLIGRRELALMKPQAYLVNVSRGGTVDEEALLAALRRGELAGAATDVLAREGAPTELAALDNVVLTPHIGALTREAQRRIGERVVELLDQVLAPVDRLRLTA</sequence>
<dbReference type="Pfam" id="PF00389">
    <property type="entry name" value="2-Hacid_dh"/>
    <property type="match status" value="1"/>
</dbReference>
<dbReference type="Pfam" id="PF02826">
    <property type="entry name" value="2-Hacid_dh_C"/>
    <property type="match status" value="1"/>
</dbReference>
<protein>
    <submittedName>
        <fullName evidence="6">Hydroxyacid dehydrogenase</fullName>
    </submittedName>
</protein>
<feature type="domain" description="S-adenosyl-L-homocysteine hydrolase NAD binding" evidence="5">
    <location>
        <begin position="119"/>
        <end position="273"/>
    </location>
</feature>
<organism evidence="6 7">
    <name type="scientific">Streptomyces antimicrobicus</name>
    <dbReference type="NCBI Taxonomy" id="2883108"/>
    <lineage>
        <taxon>Bacteria</taxon>
        <taxon>Bacillati</taxon>
        <taxon>Actinomycetota</taxon>
        <taxon>Actinomycetes</taxon>
        <taxon>Kitasatosporales</taxon>
        <taxon>Streptomycetaceae</taxon>
        <taxon>Streptomyces</taxon>
    </lineage>
</organism>